<sequence>MDAQLVAVALRCLEAAHDGSMDFPAIIDTLMRAGFEGYEVNYRTGRQTVYLPDGDSAVLAIHPYAGPVQPDLRVGKLAELVRWAQSGDPSYSYAAFSEAAKQAGCAGYMVSFPGRRVLYYGRTGEVHTEFFP</sequence>
<gene>
    <name evidence="1" type="ORF">K7G82_13305</name>
</gene>
<comment type="caution">
    <text evidence="1">The sequence shown here is derived from an EMBL/GenBank/DDBJ whole genome shotgun (WGS) entry which is preliminary data.</text>
</comment>
<dbReference type="SUPFAM" id="SSF160419">
    <property type="entry name" value="YdfO-like"/>
    <property type="match status" value="1"/>
</dbReference>
<evidence type="ECO:0000313" key="2">
    <source>
        <dbReference type="Proteomes" id="UP000706039"/>
    </source>
</evidence>
<dbReference type="RefSeq" id="WP_222990392.1">
    <property type="nucleotide sequence ID" value="NZ_JAINVV010000005.1"/>
</dbReference>
<dbReference type="Proteomes" id="UP000706039">
    <property type="component" value="Unassembled WGS sequence"/>
</dbReference>
<dbReference type="Gene3D" id="3.30.1810.10">
    <property type="entry name" value="YdfO-like"/>
    <property type="match status" value="1"/>
</dbReference>
<evidence type="ECO:0000313" key="1">
    <source>
        <dbReference type="EMBL" id="MBY8823277.1"/>
    </source>
</evidence>
<keyword evidence="2" id="KW-1185">Reference proteome</keyword>
<reference evidence="1 2" key="1">
    <citation type="submission" date="2021-08" db="EMBL/GenBank/DDBJ databases">
        <authorList>
            <person name="Tuo L."/>
        </authorList>
    </citation>
    <scope>NUCLEOTIDE SEQUENCE [LARGE SCALE GENOMIC DNA]</scope>
    <source>
        <strain evidence="1 2">JCM 31229</strain>
    </source>
</reference>
<evidence type="ECO:0008006" key="3">
    <source>
        <dbReference type="Google" id="ProtNLM"/>
    </source>
</evidence>
<protein>
    <recommendedName>
        <fullName evidence="3">DUF1398 domain-containing protein</fullName>
    </recommendedName>
</protein>
<accession>A0ABS7PSB5</accession>
<proteinExistence type="predicted"/>
<dbReference type="InterPro" id="IPR036696">
    <property type="entry name" value="YdfO-like_sf"/>
</dbReference>
<name>A0ABS7PSB5_9SPHN</name>
<organism evidence="1 2">
    <name type="scientific">Sphingomonas colocasiae</name>
    <dbReference type="NCBI Taxonomy" id="1848973"/>
    <lineage>
        <taxon>Bacteria</taxon>
        <taxon>Pseudomonadati</taxon>
        <taxon>Pseudomonadota</taxon>
        <taxon>Alphaproteobacteria</taxon>
        <taxon>Sphingomonadales</taxon>
        <taxon>Sphingomonadaceae</taxon>
        <taxon>Sphingomonas</taxon>
    </lineage>
</organism>
<dbReference type="EMBL" id="JAINVV010000005">
    <property type="protein sequence ID" value="MBY8823277.1"/>
    <property type="molecule type" value="Genomic_DNA"/>
</dbReference>